<sequence length="134" mass="14525">MRKARQRGVSHDWEKRRMVLTCCVAVGPMFYLMDDFGTFEKVLRAVTRSTGRVDSRAPSKTCLCPCAGSAQSSGSTGRSACMKRSGKGVGKGQGWCLQWRCSSTIAAPVRRAEAMSAGRSPLASFCPDPSIERV</sequence>
<gene>
    <name evidence="1" type="ORF">IE81DRAFT_112373</name>
</gene>
<dbReference type="GeneID" id="37031969"/>
<evidence type="ECO:0000313" key="1">
    <source>
        <dbReference type="EMBL" id="PWN42911.1"/>
    </source>
</evidence>
<dbReference type="AlphaFoldDB" id="A0A316W2V3"/>
<dbReference type="EMBL" id="KZ819375">
    <property type="protein sequence ID" value="PWN42911.1"/>
    <property type="molecule type" value="Genomic_DNA"/>
</dbReference>
<dbReference type="InParanoid" id="A0A316W2V3"/>
<protein>
    <submittedName>
        <fullName evidence="1">Uncharacterized protein</fullName>
    </submittedName>
</protein>
<keyword evidence="2" id="KW-1185">Reference proteome</keyword>
<dbReference type="Proteomes" id="UP000245783">
    <property type="component" value="Unassembled WGS sequence"/>
</dbReference>
<reference evidence="1 2" key="1">
    <citation type="journal article" date="2018" name="Mol. Biol. Evol.">
        <title>Broad Genomic Sampling Reveals a Smut Pathogenic Ancestry of the Fungal Clade Ustilaginomycotina.</title>
        <authorList>
            <person name="Kijpornyongpan T."/>
            <person name="Mondo S.J."/>
            <person name="Barry K."/>
            <person name="Sandor L."/>
            <person name="Lee J."/>
            <person name="Lipzen A."/>
            <person name="Pangilinan J."/>
            <person name="LaButti K."/>
            <person name="Hainaut M."/>
            <person name="Henrissat B."/>
            <person name="Grigoriev I.V."/>
            <person name="Spatafora J.W."/>
            <person name="Aime M.C."/>
        </authorList>
    </citation>
    <scope>NUCLEOTIDE SEQUENCE [LARGE SCALE GENOMIC DNA]</scope>
    <source>
        <strain evidence="1 2">MCA 4658</strain>
    </source>
</reference>
<proteinExistence type="predicted"/>
<name>A0A316W2V3_9BASI</name>
<dbReference type="RefSeq" id="XP_025370071.1">
    <property type="nucleotide sequence ID" value="XM_025510099.1"/>
</dbReference>
<organism evidence="1 2">
    <name type="scientific">Ceraceosorus guamensis</name>
    <dbReference type="NCBI Taxonomy" id="1522189"/>
    <lineage>
        <taxon>Eukaryota</taxon>
        <taxon>Fungi</taxon>
        <taxon>Dikarya</taxon>
        <taxon>Basidiomycota</taxon>
        <taxon>Ustilaginomycotina</taxon>
        <taxon>Exobasidiomycetes</taxon>
        <taxon>Ceraceosorales</taxon>
        <taxon>Ceraceosoraceae</taxon>
        <taxon>Ceraceosorus</taxon>
    </lineage>
</organism>
<accession>A0A316W2V3</accession>
<evidence type="ECO:0000313" key="2">
    <source>
        <dbReference type="Proteomes" id="UP000245783"/>
    </source>
</evidence>